<gene>
    <name evidence="1" type="ORF">RHGRI_009566</name>
</gene>
<protein>
    <submittedName>
        <fullName evidence="1">Uncharacterized protein</fullName>
    </submittedName>
</protein>
<accession>A0AAV6KFV3</accession>
<name>A0AAV6KFV3_9ERIC</name>
<evidence type="ECO:0000313" key="1">
    <source>
        <dbReference type="EMBL" id="KAG5551174.1"/>
    </source>
</evidence>
<evidence type="ECO:0000313" key="2">
    <source>
        <dbReference type="Proteomes" id="UP000823749"/>
    </source>
</evidence>
<keyword evidence="2" id="KW-1185">Reference proteome</keyword>
<organism evidence="1 2">
    <name type="scientific">Rhododendron griersonianum</name>
    <dbReference type="NCBI Taxonomy" id="479676"/>
    <lineage>
        <taxon>Eukaryota</taxon>
        <taxon>Viridiplantae</taxon>
        <taxon>Streptophyta</taxon>
        <taxon>Embryophyta</taxon>
        <taxon>Tracheophyta</taxon>
        <taxon>Spermatophyta</taxon>
        <taxon>Magnoliopsida</taxon>
        <taxon>eudicotyledons</taxon>
        <taxon>Gunneridae</taxon>
        <taxon>Pentapetalae</taxon>
        <taxon>asterids</taxon>
        <taxon>Ericales</taxon>
        <taxon>Ericaceae</taxon>
        <taxon>Ericoideae</taxon>
        <taxon>Rhodoreae</taxon>
        <taxon>Rhododendron</taxon>
    </lineage>
</organism>
<dbReference type="EMBL" id="JACTNZ010000004">
    <property type="protein sequence ID" value="KAG5551174.1"/>
    <property type="molecule type" value="Genomic_DNA"/>
</dbReference>
<dbReference type="Proteomes" id="UP000823749">
    <property type="component" value="Chromosome 4"/>
</dbReference>
<dbReference type="AlphaFoldDB" id="A0AAV6KFV3"/>
<proteinExistence type="predicted"/>
<reference evidence="1" key="1">
    <citation type="submission" date="2020-08" db="EMBL/GenBank/DDBJ databases">
        <title>Plant Genome Project.</title>
        <authorList>
            <person name="Zhang R.-G."/>
        </authorList>
    </citation>
    <scope>NUCLEOTIDE SEQUENCE</scope>
    <source>
        <strain evidence="1">WSP0</strain>
        <tissue evidence="1">Leaf</tissue>
    </source>
</reference>
<comment type="caution">
    <text evidence="1">The sequence shown here is derived from an EMBL/GenBank/DDBJ whole genome shotgun (WGS) entry which is preliminary data.</text>
</comment>
<sequence length="50" mass="5481">MGLSFWVLRGGLGLVRLWQRSFGAYGMASNLPRTAILLTFLLEGINIRGG</sequence>